<reference evidence="1 2" key="1">
    <citation type="submission" date="2018-03" db="EMBL/GenBank/DDBJ databases">
        <authorList>
            <person name="Gully D."/>
        </authorList>
    </citation>
    <scope>NUCLEOTIDE SEQUENCE [LARGE SCALE GENOMIC DNA]</scope>
    <source>
        <strain evidence="1">ORS3257</strain>
    </source>
</reference>
<dbReference type="AlphaFoldDB" id="A0A2U3PUY7"/>
<dbReference type="Proteomes" id="UP000246085">
    <property type="component" value="Chromosome BRAD3257"/>
</dbReference>
<proteinExistence type="predicted"/>
<dbReference type="EMBL" id="LS398110">
    <property type="protein sequence ID" value="SPP92962.1"/>
    <property type="molecule type" value="Genomic_DNA"/>
</dbReference>
<dbReference type="KEGG" id="bvz:BRAD3257_1851"/>
<evidence type="ECO:0000313" key="1">
    <source>
        <dbReference type="EMBL" id="SPP92962.1"/>
    </source>
</evidence>
<evidence type="ECO:0000313" key="2">
    <source>
        <dbReference type="Proteomes" id="UP000246085"/>
    </source>
</evidence>
<accession>A0A2U3PUY7</accession>
<gene>
    <name evidence="1" type="ORF">BRAD3257_1851</name>
</gene>
<organism evidence="1 2">
    <name type="scientific">Bradyrhizobium vignae</name>
    <dbReference type="NCBI Taxonomy" id="1549949"/>
    <lineage>
        <taxon>Bacteria</taxon>
        <taxon>Pseudomonadati</taxon>
        <taxon>Pseudomonadota</taxon>
        <taxon>Alphaproteobacteria</taxon>
        <taxon>Hyphomicrobiales</taxon>
        <taxon>Nitrobacteraceae</taxon>
        <taxon>Bradyrhizobium</taxon>
    </lineage>
</organism>
<name>A0A2U3PUY7_9BRAD</name>
<protein>
    <submittedName>
        <fullName evidence="1">Uncharacterized protein</fullName>
    </submittedName>
</protein>
<sequence>MELVKRSAHTIDCDIIAGKIGRLATDAQRRHMSGASTDFVLELISALAHRGAPARSSRHGASFSTANE</sequence>